<proteinExistence type="predicted"/>
<keyword evidence="7" id="KW-0460">Magnesium</keyword>
<reference evidence="9" key="1">
    <citation type="journal article" date="2012" name="Environ. Microbiol.">
        <title>Genomic content of uncultured Bacteroidetes from contrasting oceanic provinces in the North Atlantic Ocean.</title>
        <authorList>
            <person name="Gomez-Pereira P.R."/>
            <person name="Schuler M."/>
            <person name="Fuchs B.M."/>
            <person name="Bennke C."/>
            <person name="Teeling H."/>
            <person name="Waldmann J."/>
            <person name="Richter M."/>
            <person name="Barbe V."/>
            <person name="Bataille E."/>
            <person name="Glockner F.O."/>
            <person name="Amann R."/>
        </authorList>
    </citation>
    <scope>NUCLEOTIDE SEQUENCE</scope>
</reference>
<evidence type="ECO:0000313" key="9">
    <source>
        <dbReference type="EMBL" id="CCF99479.1"/>
    </source>
</evidence>
<keyword evidence="5 8" id="KW-1133">Transmembrane helix</keyword>
<evidence type="ECO:0000256" key="7">
    <source>
        <dbReference type="PIRSR" id="PIRSR600715-1"/>
    </source>
</evidence>
<keyword evidence="7" id="KW-0479">Metal-binding</keyword>
<keyword evidence="3 9" id="KW-0808">Transferase</keyword>
<dbReference type="PANTHER" id="PTHR22926">
    <property type="entry name" value="PHOSPHO-N-ACETYLMURAMOYL-PENTAPEPTIDE-TRANSFERASE"/>
    <property type="match status" value="1"/>
</dbReference>
<feature type="transmembrane region" description="Helical" evidence="8">
    <location>
        <begin position="6"/>
        <end position="26"/>
    </location>
</feature>
<protein>
    <submittedName>
        <fullName evidence="9">Undecaprenyl-phosphate alpha-N-acetylglucosaminyl 1-phosphate transferase</fullName>
        <ecNumber evidence="9">2.7.8.33</ecNumber>
    </submittedName>
</protein>
<keyword evidence="2" id="KW-1003">Cell membrane</keyword>
<dbReference type="GO" id="GO:0046872">
    <property type="term" value="F:metal ion binding"/>
    <property type="evidence" value="ECO:0007669"/>
    <property type="project" value="UniProtKB-KW"/>
</dbReference>
<feature type="transmembrane region" description="Helical" evidence="8">
    <location>
        <begin position="297"/>
        <end position="315"/>
    </location>
</feature>
<sequence length="350" mass="38234">MYDIILAMITSFALTFVAIPSIISVARKKKLFDEPDHRKSHNVSTPSLGGIGIFAGSLFSIIMWTPFKYFGDLQYILCSFIIVFLIGAKDDIDPISPSKKLLGQLFAAAILVFKANIRLTSLYGIFGIGTLSEYASIALSIFTIIVIINAFNLIDGINGLSGGIGLLISLTMGTWFFLIDRLDIAIVAFSLAGSLIAFLKYNVTPAQIFMGDTGSLLLGLVCSILAILFIDIHKDLGDHQYAFKSAPTLAIAVMILPLFDTLRVFIIRILNGKSPFYPDRTHIHHLMIDCGLSHMNATYILLVVNAIFIFIAVGLQSVGNLYLLLILIIIAVVLTTILKYIADSKKSSST</sequence>
<reference evidence="9" key="2">
    <citation type="submission" date="2012-02" db="EMBL/GenBank/DDBJ databases">
        <authorList>
            <person name="Genoscope - CEA"/>
        </authorList>
    </citation>
    <scope>NUCLEOTIDE SEQUENCE</scope>
</reference>
<evidence type="ECO:0000256" key="4">
    <source>
        <dbReference type="ARBA" id="ARBA00022692"/>
    </source>
</evidence>
<feature type="transmembrane region" description="Helical" evidence="8">
    <location>
        <begin position="73"/>
        <end position="89"/>
    </location>
</feature>
<accession>H6REL8</accession>
<feature type="binding site" evidence="7">
    <location>
        <position position="212"/>
    </location>
    <ligand>
        <name>Mg(2+)</name>
        <dbReference type="ChEBI" id="CHEBI:18420"/>
    </ligand>
</feature>
<feature type="transmembrane region" description="Helical" evidence="8">
    <location>
        <begin position="215"/>
        <end position="233"/>
    </location>
</feature>
<dbReference type="EMBL" id="FO117580">
    <property type="protein sequence ID" value="CCF99479.1"/>
    <property type="molecule type" value="Genomic_DNA"/>
</dbReference>
<feature type="transmembrane region" description="Helical" evidence="8">
    <location>
        <begin position="160"/>
        <end position="178"/>
    </location>
</feature>
<dbReference type="EC" id="2.7.8.33" evidence="9"/>
<evidence type="ECO:0000256" key="2">
    <source>
        <dbReference type="ARBA" id="ARBA00022475"/>
    </source>
</evidence>
<feature type="transmembrane region" description="Helical" evidence="8">
    <location>
        <begin position="47"/>
        <end position="67"/>
    </location>
</feature>
<feature type="transmembrane region" description="Helical" evidence="8">
    <location>
        <begin position="101"/>
        <end position="128"/>
    </location>
</feature>
<gene>
    <name evidence="9" type="primary">wecA</name>
    <name evidence="9" type="ORF">VIS_S3BGA110025</name>
</gene>
<keyword evidence="6 8" id="KW-0472">Membrane</keyword>
<dbReference type="GO" id="GO:0071555">
    <property type="term" value="P:cell wall organization"/>
    <property type="evidence" value="ECO:0007669"/>
    <property type="project" value="TreeGrafter"/>
</dbReference>
<organism evidence="9">
    <name type="scientific">uncultured Flavobacteriia bacterium</name>
    <dbReference type="NCBI Taxonomy" id="212695"/>
    <lineage>
        <taxon>Bacteria</taxon>
        <taxon>Pseudomonadati</taxon>
        <taxon>Bacteroidota</taxon>
        <taxon>Flavobacteriia</taxon>
        <taxon>environmental samples</taxon>
    </lineage>
</organism>
<dbReference type="CDD" id="cd06853">
    <property type="entry name" value="GT_WecA_like"/>
    <property type="match status" value="1"/>
</dbReference>
<feature type="transmembrane region" description="Helical" evidence="8">
    <location>
        <begin position="184"/>
        <end position="203"/>
    </location>
</feature>
<evidence type="ECO:0000256" key="6">
    <source>
        <dbReference type="ARBA" id="ARBA00023136"/>
    </source>
</evidence>
<evidence type="ECO:0000256" key="5">
    <source>
        <dbReference type="ARBA" id="ARBA00022989"/>
    </source>
</evidence>
<comment type="cofactor">
    <cofactor evidence="7">
        <name>Mg(2+)</name>
        <dbReference type="ChEBI" id="CHEBI:18420"/>
    </cofactor>
</comment>
<evidence type="ECO:0000256" key="3">
    <source>
        <dbReference type="ARBA" id="ARBA00022679"/>
    </source>
</evidence>
<dbReference type="Pfam" id="PF00953">
    <property type="entry name" value="Glycos_transf_4"/>
    <property type="match status" value="1"/>
</dbReference>
<evidence type="ECO:0000256" key="8">
    <source>
        <dbReference type="SAM" id="Phobius"/>
    </source>
</evidence>
<name>H6REL8_9BACT</name>
<feature type="binding site" evidence="7">
    <location>
        <position position="152"/>
    </location>
    <ligand>
        <name>Mg(2+)</name>
        <dbReference type="ChEBI" id="CHEBI:18420"/>
    </ligand>
</feature>
<feature type="transmembrane region" description="Helical" evidence="8">
    <location>
        <begin position="245"/>
        <end position="266"/>
    </location>
</feature>
<dbReference type="GO" id="GO:0036380">
    <property type="term" value="F:UDP-N-acetylglucosamine-undecaprenyl-phosphate N-acetylglucosaminephosphotransferase activity"/>
    <property type="evidence" value="ECO:0007669"/>
    <property type="project" value="UniProtKB-EC"/>
</dbReference>
<comment type="subcellular location">
    <subcellularLocation>
        <location evidence="1">Cell membrane</location>
        <topology evidence="1">Multi-pass membrane protein</topology>
    </subcellularLocation>
</comment>
<keyword evidence="4 8" id="KW-0812">Transmembrane</keyword>
<feature type="transmembrane region" description="Helical" evidence="8">
    <location>
        <begin position="321"/>
        <end position="342"/>
    </location>
</feature>
<dbReference type="PANTHER" id="PTHR22926:SF3">
    <property type="entry name" value="UNDECAPRENYL-PHOSPHATE ALPHA-N-ACETYLGLUCOSAMINYL 1-PHOSPHATE TRANSFERASE"/>
    <property type="match status" value="1"/>
</dbReference>
<dbReference type="GO" id="GO:0009103">
    <property type="term" value="P:lipopolysaccharide biosynthetic process"/>
    <property type="evidence" value="ECO:0007669"/>
    <property type="project" value="TreeGrafter"/>
</dbReference>
<dbReference type="GO" id="GO:0005886">
    <property type="term" value="C:plasma membrane"/>
    <property type="evidence" value="ECO:0007669"/>
    <property type="project" value="UniProtKB-SubCell"/>
</dbReference>
<dbReference type="GO" id="GO:0044038">
    <property type="term" value="P:cell wall macromolecule biosynthetic process"/>
    <property type="evidence" value="ECO:0007669"/>
    <property type="project" value="TreeGrafter"/>
</dbReference>
<evidence type="ECO:0000256" key="1">
    <source>
        <dbReference type="ARBA" id="ARBA00004651"/>
    </source>
</evidence>
<dbReference type="AlphaFoldDB" id="H6REL8"/>
<feature type="transmembrane region" description="Helical" evidence="8">
    <location>
        <begin position="134"/>
        <end position="153"/>
    </location>
</feature>
<dbReference type="InterPro" id="IPR000715">
    <property type="entry name" value="Glycosyl_transferase_4"/>
</dbReference>